<dbReference type="Pfam" id="PF00069">
    <property type="entry name" value="Pkinase"/>
    <property type="match status" value="1"/>
</dbReference>
<evidence type="ECO:0000256" key="3">
    <source>
        <dbReference type="ARBA" id="ARBA00022741"/>
    </source>
</evidence>
<evidence type="ECO:0000256" key="6">
    <source>
        <dbReference type="PIRSR" id="PIRSR630616-1"/>
    </source>
</evidence>
<protein>
    <submittedName>
        <fullName evidence="11">Kinase-like protein</fullName>
    </submittedName>
</protein>
<feature type="compositionally biased region" description="Low complexity" evidence="9">
    <location>
        <begin position="85"/>
        <end position="98"/>
    </location>
</feature>
<feature type="cross-link" description="Glycyl lysine isopeptide (Lys-Gly) (interchain with G-Cter in SUMO2)" evidence="8">
    <location>
        <position position="476"/>
    </location>
</feature>
<dbReference type="PROSITE" id="PS00108">
    <property type="entry name" value="PROTEIN_KINASE_ST"/>
    <property type="match status" value="1"/>
</dbReference>
<feature type="domain" description="Protein kinase" evidence="10">
    <location>
        <begin position="334"/>
        <end position="662"/>
    </location>
</feature>
<feature type="binding site" evidence="7">
    <location>
        <begin position="478"/>
        <end position="479"/>
    </location>
    <ligand>
        <name>ATP</name>
        <dbReference type="ChEBI" id="CHEBI:30616"/>
    </ligand>
</feature>
<feature type="compositionally biased region" description="Polar residues" evidence="9">
    <location>
        <begin position="47"/>
        <end position="58"/>
    </location>
</feature>
<feature type="binding site" evidence="7">
    <location>
        <position position="507"/>
    </location>
    <ligand>
        <name>ATP</name>
        <dbReference type="ChEBI" id="CHEBI:30616"/>
    </ligand>
</feature>
<evidence type="ECO:0000256" key="2">
    <source>
        <dbReference type="ARBA" id="ARBA00022679"/>
    </source>
</evidence>
<evidence type="ECO:0000256" key="1">
    <source>
        <dbReference type="ARBA" id="ARBA00022527"/>
    </source>
</evidence>
<gene>
    <name evidence="11" type="ORF">K402DRAFT_250716</name>
</gene>
<feature type="compositionally biased region" description="Polar residues" evidence="9">
    <location>
        <begin position="107"/>
        <end position="136"/>
    </location>
</feature>
<feature type="region of interest" description="Disordered" evidence="9">
    <location>
        <begin position="1"/>
        <end position="240"/>
    </location>
</feature>
<proteinExistence type="predicted"/>
<name>A0A6G1GJJ1_9PEZI</name>
<keyword evidence="12" id="KW-1185">Reference proteome</keyword>
<dbReference type="OrthoDB" id="410920at2759"/>
<accession>A0A6G1GJJ1</accession>
<feature type="compositionally biased region" description="Basic and acidic residues" evidence="9">
    <location>
        <begin position="21"/>
        <end position="46"/>
    </location>
</feature>
<dbReference type="Gene3D" id="1.10.510.10">
    <property type="entry name" value="Transferase(Phosphotransferase) domain 1"/>
    <property type="match status" value="1"/>
</dbReference>
<dbReference type="PROSITE" id="PS50011">
    <property type="entry name" value="PROTEIN_KINASE_DOM"/>
    <property type="match status" value="1"/>
</dbReference>
<keyword evidence="3 7" id="KW-0547">Nucleotide-binding</keyword>
<feature type="compositionally biased region" description="Polar residues" evidence="9">
    <location>
        <begin position="279"/>
        <end position="291"/>
    </location>
</feature>
<dbReference type="InterPro" id="IPR011009">
    <property type="entry name" value="Kinase-like_dom_sf"/>
</dbReference>
<sequence length="662" mass="71272">MAQPSPELGAASDTPMPPAHPSEDETPEHLDPGEAPRDGLALDKENIATSNTPASLQNAAFPAPGSSPKSSIALISTSGLGLNIPTPTSKTPTRSPISAAGLHVHTNLPSAASKDMTNPPSTTESDPIGQAASSALGSPGLGAMPDITPLPSPLTHQDSPGPWRRAASENPFATESSSSSKEEGLFIRGQQGSSPKKSKKGYGGLLSSGVEASSMHSRKQQGERSHSRNRSLSEFVPEALHNTRPRHVTYSAVAPPTIIGERSRDTNLHREHYLAAQRGLTQATPSNSTAALPTPPPSNRSVTESEAAEEAREVDTGATHITLRDDKTNKKLRYRPLRPLGQGTFSKVMLATSDSIPPDTEPVESSLDQNSLVAIKIVEHGPAGGADEARVESSLKREVDILRSISHPSLAHLKAFGCDDNQALLVLGYCPGGDLLDVGLKHQTTITPRVIQRIAAELVDAIRYLHKKLIVHRDIKLENVLLNIPCEKVPTWNNLAMYEYPLITLADFGLSRYIPEPPASPLLTTRCGSEDYTAPEILLAQPYDGRETDAWALGVLLYGLMEGRLPFDPMPGQRVRTRLVHRIARCDWGWSRFGDDDGEWDPMKGAGWEGARTLVGGLLKKRGRLTLDDAAALEWIKEGIQVQGGLKTRNMDVFDEVFPSSS</sequence>
<dbReference type="GO" id="GO:0004674">
    <property type="term" value="F:protein serine/threonine kinase activity"/>
    <property type="evidence" value="ECO:0007669"/>
    <property type="project" value="UniProtKB-KW"/>
</dbReference>
<dbReference type="PANTHER" id="PTHR24350">
    <property type="entry name" value="SERINE/THREONINE-PROTEIN KINASE IAL-RELATED"/>
    <property type="match status" value="1"/>
</dbReference>
<dbReference type="InterPro" id="IPR008271">
    <property type="entry name" value="Ser/Thr_kinase_AS"/>
</dbReference>
<keyword evidence="4 11" id="KW-0418">Kinase</keyword>
<feature type="active site" description="Proton acceptor" evidence="6">
    <location>
        <position position="474"/>
    </location>
</feature>
<keyword evidence="5 7" id="KW-0067">ATP-binding</keyword>
<dbReference type="SMART" id="SM00220">
    <property type="entry name" value="S_TKc"/>
    <property type="match status" value="1"/>
</dbReference>
<evidence type="ECO:0000256" key="7">
    <source>
        <dbReference type="PIRSR" id="PIRSR630616-2"/>
    </source>
</evidence>
<dbReference type="EMBL" id="ML977207">
    <property type="protein sequence ID" value="KAF1981123.1"/>
    <property type="molecule type" value="Genomic_DNA"/>
</dbReference>
<feature type="compositionally biased region" description="Polar residues" evidence="9">
    <location>
        <begin position="67"/>
        <end position="80"/>
    </location>
</feature>
<dbReference type="GO" id="GO:0005524">
    <property type="term" value="F:ATP binding"/>
    <property type="evidence" value="ECO:0007669"/>
    <property type="project" value="UniProtKB-KW"/>
</dbReference>
<evidence type="ECO:0000256" key="9">
    <source>
        <dbReference type="SAM" id="MobiDB-lite"/>
    </source>
</evidence>
<evidence type="ECO:0000256" key="5">
    <source>
        <dbReference type="ARBA" id="ARBA00022840"/>
    </source>
</evidence>
<keyword evidence="1" id="KW-0723">Serine/threonine-protein kinase</keyword>
<evidence type="ECO:0000256" key="4">
    <source>
        <dbReference type="ARBA" id="ARBA00022777"/>
    </source>
</evidence>
<dbReference type="AlphaFoldDB" id="A0A6G1GJJ1"/>
<evidence type="ECO:0000313" key="11">
    <source>
        <dbReference type="EMBL" id="KAF1981123.1"/>
    </source>
</evidence>
<feature type="binding site" evidence="7">
    <location>
        <position position="376"/>
    </location>
    <ligand>
        <name>ATP</name>
        <dbReference type="ChEBI" id="CHEBI:30616"/>
    </ligand>
</feature>
<reference evidence="11" key="1">
    <citation type="journal article" date="2020" name="Stud. Mycol.">
        <title>101 Dothideomycetes genomes: a test case for predicting lifestyles and emergence of pathogens.</title>
        <authorList>
            <person name="Haridas S."/>
            <person name="Albert R."/>
            <person name="Binder M."/>
            <person name="Bloem J."/>
            <person name="Labutti K."/>
            <person name="Salamov A."/>
            <person name="Andreopoulos B."/>
            <person name="Baker S."/>
            <person name="Barry K."/>
            <person name="Bills G."/>
            <person name="Bluhm B."/>
            <person name="Cannon C."/>
            <person name="Castanera R."/>
            <person name="Culley D."/>
            <person name="Daum C."/>
            <person name="Ezra D."/>
            <person name="Gonzalez J."/>
            <person name="Henrissat B."/>
            <person name="Kuo A."/>
            <person name="Liang C."/>
            <person name="Lipzen A."/>
            <person name="Lutzoni F."/>
            <person name="Magnuson J."/>
            <person name="Mondo S."/>
            <person name="Nolan M."/>
            <person name="Ohm R."/>
            <person name="Pangilinan J."/>
            <person name="Park H.-J."/>
            <person name="Ramirez L."/>
            <person name="Alfaro M."/>
            <person name="Sun H."/>
            <person name="Tritt A."/>
            <person name="Yoshinaga Y."/>
            <person name="Zwiers L.-H."/>
            <person name="Turgeon B."/>
            <person name="Goodwin S."/>
            <person name="Spatafora J."/>
            <person name="Crous P."/>
            <person name="Grigoriev I."/>
        </authorList>
    </citation>
    <scope>NUCLEOTIDE SEQUENCE</scope>
    <source>
        <strain evidence="11">CBS 113979</strain>
    </source>
</reference>
<dbReference type="SUPFAM" id="SSF56112">
    <property type="entry name" value="Protein kinase-like (PK-like)"/>
    <property type="match status" value="1"/>
</dbReference>
<organism evidence="11 12">
    <name type="scientific">Aulographum hederae CBS 113979</name>
    <dbReference type="NCBI Taxonomy" id="1176131"/>
    <lineage>
        <taxon>Eukaryota</taxon>
        <taxon>Fungi</taxon>
        <taxon>Dikarya</taxon>
        <taxon>Ascomycota</taxon>
        <taxon>Pezizomycotina</taxon>
        <taxon>Dothideomycetes</taxon>
        <taxon>Pleosporomycetidae</taxon>
        <taxon>Aulographales</taxon>
        <taxon>Aulographaceae</taxon>
    </lineage>
</organism>
<dbReference type="Proteomes" id="UP000800041">
    <property type="component" value="Unassembled WGS sequence"/>
</dbReference>
<feature type="region of interest" description="Disordered" evidence="9">
    <location>
        <begin position="278"/>
        <end position="318"/>
    </location>
</feature>
<evidence type="ECO:0000259" key="10">
    <source>
        <dbReference type="PROSITE" id="PS50011"/>
    </source>
</evidence>
<dbReference type="InterPro" id="IPR000719">
    <property type="entry name" value="Prot_kinase_dom"/>
</dbReference>
<evidence type="ECO:0000313" key="12">
    <source>
        <dbReference type="Proteomes" id="UP000800041"/>
    </source>
</evidence>
<dbReference type="InterPro" id="IPR030616">
    <property type="entry name" value="Aur-like"/>
</dbReference>
<keyword evidence="2" id="KW-0808">Transferase</keyword>
<evidence type="ECO:0000256" key="8">
    <source>
        <dbReference type="PIRSR" id="PIRSR630616-3"/>
    </source>
</evidence>